<dbReference type="InterPro" id="IPR053905">
    <property type="entry name" value="EF-G-like_DII"/>
</dbReference>
<dbReference type="GO" id="GO:0032790">
    <property type="term" value="P:ribosome disassembly"/>
    <property type="evidence" value="ECO:0007669"/>
    <property type="project" value="TreeGrafter"/>
</dbReference>
<dbReference type="PRINTS" id="PR00315">
    <property type="entry name" value="ELONGATNFCT"/>
</dbReference>
<dbReference type="InterPro" id="IPR000795">
    <property type="entry name" value="T_Tr_GTP-bd_dom"/>
</dbReference>
<dbReference type="Pfam" id="PF22042">
    <property type="entry name" value="EF-G_D2"/>
    <property type="match status" value="1"/>
</dbReference>
<dbReference type="InterPro" id="IPR031157">
    <property type="entry name" value="G_TR_CS"/>
</dbReference>
<keyword evidence="2" id="KW-0648">Protein biosynthesis</keyword>
<dbReference type="AlphaFoldDB" id="A0A1E4T9Z5"/>
<evidence type="ECO:0000256" key="1">
    <source>
        <dbReference type="ARBA" id="ARBA00022741"/>
    </source>
</evidence>
<dbReference type="SUPFAM" id="SSF54980">
    <property type="entry name" value="EF-G C-terminal domain-like"/>
    <property type="match status" value="2"/>
</dbReference>
<reference evidence="7" key="1">
    <citation type="submission" date="2016-02" db="EMBL/GenBank/DDBJ databases">
        <title>Comparative genomics of biotechnologically important yeasts.</title>
        <authorList>
            <consortium name="DOE Joint Genome Institute"/>
            <person name="Riley R."/>
            <person name="Haridas S."/>
            <person name="Wolfe K.H."/>
            <person name="Lopes M.R."/>
            <person name="Hittinger C.T."/>
            <person name="Goker M."/>
            <person name="Salamov A."/>
            <person name="Wisecaver J."/>
            <person name="Long T.M."/>
            <person name="Aerts A.L."/>
            <person name="Barry K."/>
            <person name="Choi C."/>
            <person name="Clum A."/>
            <person name="Coughlan A.Y."/>
            <person name="Deshpande S."/>
            <person name="Douglass A.P."/>
            <person name="Hanson S.J."/>
            <person name="Klenk H.-P."/>
            <person name="Labutti K."/>
            <person name="Lapidus A."/>
            <person name="Lindquist E."/>
            <person name="Lipzen A."/>
            <person name="Meier-Kolthoff J.P."/>
            <person name="Ohm R.A."/>
            <person name="Otillar R.P."/>
            <person name="Pangilinan J."/>
            <person name="Peng Y."/>
            <person name="Rokas A."/>
            <person name="Rosa C.A."/>
            <person name="Scheuner C."/>
            <person name="Sibirny A.A."/>
            <person name="Slot J.C."/>
            <person name="Stielow J.B."/>
            <person name="Sun H."/>
            <person name="Kurtzman C.P."/>
            <person name="Blackwell M."/>
            <person name="Jeffries T.W."/>
            <person name="Grigoriev I.V."/>
        </authorList>
    </citation>
    <scope>NUCLEOTIDE SEQUENCE [LARGE SCALE GENOMIC DNA]</scope>
    <source>
        <strain evidence="7">NRRL Y-17796</strain>
    </source>
</reference>
<dbReference type="Gene3D" id="3.40.50.300">
    <property type="entry name" value="P-loop containing nucleotide triphosphate hydrolases"/>
    <property type="match status" value="1"/>
</dbReference>
<dbReference type="GO" id="GO:0003924">
    <property type="term" value="F:GTPase activity"/>
    <property type="evidence" value="ECO:0007669"/>
    <property type="project" value="InterPro"/>
</dbReference>
<dbReference type="PROSITE" id="PS51722">
    <property type="entry name" value="G_TR_2"/>
    <property type="match status" value="1"/>
</dbReference>
<dbReference type="FunFam" id="3.40.50.300:FF:000514">
    <property type="entry name" value="Ribosome-releasing factor 2, mitochondrial"/>
    <property type="match status" value="1"/>
</dbReference>
<proteinExistence type="predicted"/>
<evidence type="ECO:0000313" key="6">
    <source>
        <dbReference type="EMBL" id="ODV88605.1"/>
    </source>
</evidence>
<dbReference type="SMART" id="SM00838">
    <property type="entry name" value="EFG_C"/>
    <property type="match status" value="1"/>
</dbReference>
<dbReference type="Pfam" id="PF00679">
    <property type="entry name" value="EFG_C"/>
    <property type="match status" value="1"/>
</dbReference>
<accession>A0A1E4T9Z5</accession>
<dbReference type="Pfam" id="PF14492">
    <property type="entry name" value="EFG_III"/>
    <property type="match status" value="1"/>
</dbReference>
<dbReference type="InterPro" id="IPR027417">
    <property type="entry name" value="P-loop_NTPase"/>
</dbReference>
<dbReference type="EMBL" id="KV453843">
    <property type="protein sequence ID" value="ODV88605.1"/>
    <property type="molecule type" value="Genomic_DNA"/>
</dbReference>
<dbReference type="InterPro" id="IPR014721">
    <property type="entry name" value="Ribsml_uS5_D2-typ_fold_subgr"/>
</dbReference>
<evidence type="ECO:0000256" key="3">
    <source>
        <dbReference type="ARBA" id="ARBA00023128"/>
    </source>
</evidence>
<dbReference type="SUPFAM" id="SSF50447">
    <property type="entry name" value="Translation proteins"/>
    <property type="match status" value="1"/>
</dbReference>
<evidence type="ECO:0000259" key="5">
    <source>
        <dbReference type="PROSITE" id="PS51722"/>
    </source>
</evidence>
<dbReference type="GO" id="GO:0051881">
    <property type="term" value="P:regulation of mitochondrial membrane potential"/>
    <property type="evidence" value="ECO:0007669"/>
    <property type="project" value="EnsemblFungi"/>
</dbReference>
<dbReference type="PANTHER" id="PTHR43261">
    <property type="entry name" value="TRANSLATION ELONGATION FACTOR G-RELATED"/>
    <property type="match status" value="1"/>
</dbReference>
<sequence length="740" mass="81081">MLLPRFWHGAAAAVRHSSSLSKLRNIGIIAHIDAGKTTTTERMLYYSGFTKHLGNVDTGDTVTDFLPAERARGITIMSAAVTLNWADHRINLIDTPGHADFTFEVIRSMRVLDGAVTILDAVAGVEAQTEKVWKQADEWKIPRIVYVNKMDRPGAGFGRTVKEISLRLGATPAIVTLPYFEGDMQFKGIVDIIEKKLLVWNGENIAVSDVLPDNALYEELCKARAALVDTLSMNDEVMDAFLADEDPINMDSGLLRKALRECTLDRTVTPVLCGSSFRNIGVQNLLDAVIYYLPDPMQAKTAMNESIAANQAAVKLSKKHEELSALAFKVTHDEKRGYMVFVRVYAGRLARGSQVHNATTKKTEKVSTVFRMYADDPQSVPAINEGDIGVIMGSDSIRTGDTLSRTGKSSVLPEIPIPEPVFMTSLMPESIAAERAMHHALEVLLKEDPSLRTSTDTETGQLLLSGMGELHLEIALSRLRDLKADVSMGQIEIAYKESISGPSADVSHVSGPAEAIVAVEPATEDTASMKNVYKLSDENYLAIENVEALQIKPEAMSIACNGAVSTALLAGGLGLPVHGCLVRVKSIKLPDDCTDMTAINTSIRLATVEALHSVRGRLLEPIMQAEISIEETHLGAVLLDLAARDGHIEDLEDTETYTERRSGGEMYLPPDITMHMSQGAGKAQKTVRALVPLRTMIGYLKFLRSTTQGRGNYTMQFQKYSETPHECEREIIESRMLRGL</sequence>
<dbReference type="Gene3D" id="3.30.70.240">
    <property type="match status" value="1"/>
</dbReference>
<dbReference type="Proteomes" id="UP000095023">
    <property type="component" value="Unassembled WGS sequence"/>
</dbReference>
<protein>
    <recommendedName>
        <fullName evidence="5">Tr-type G domain-containing protein</fullName>
    </recommendedName>
</protein>
<dbReference type="NCBIfam" id="TIGR00231">
    <property type="entry name" value="small_GTP"/>
    <property type="match status" value="1"/>
</dbReference>
<dbReference type="InterPro" id="IPR035649">
    <property type="entry name" value="EFG_V"/>
</dbReference>
<name>A0A1E4T9Z5_9ASCO</name>
<gene>
    <name evidence="6" type="ORF">CANCADRAFT_3250</name>
</gene>
<dbReference type="GO" id="GO:0005525">
    <property type="term" value="F:GTP binding"/>
    <property type="evidence" value="ECO:0007669"/>
    <property type="project" value="UniProtKB-KW"/>
</dbReference>
<dbReference type="CDD" id="cd16262">
    <property type="entry name" value="EFG_III"/>
    <property type="match status" value="1"/>
</dbReference>
<dbReference type="InterPro" id="IPR009022">
    <property type="entry name" value="EFG_III"/>
</dbReference>
<dbReference type="Gene3D" id="3.30.70.870">
    <property type="entry name" value="Elongation Factor G (Translational Gtpase), domain 3"/>
    <property type="match status" value="1"/>
</dbReference>
<dbReference type="SUPFAM" id="SSF52540">
    <property type="entry name" value="P-loop containing nucleoside triphosphate hydrolases"/>
    <property type="match status" value="1"/>
</dbReference>
<keyword evidence="4" id="KW-0342">GTP-binding</keyword>
<dbReference type="Gene3D" id="2.40.30.10">
    <property type="entry name" value="Translation factors"/>
    <property type="match status" value="1"/>
</dbReference>
<dbReference type="OrthoDB" id="198619at2759"/>
<evidence type="ECO:0000256" key="4">
    <source>
        <dbReference type="ARBA" id="ARBA00023134"/>
    </source>
</evidence>
<keyword evidence="3" id="KW-0496">Mitochondrion</keyword>
<evidence type="ECO:0000313" key="7">
    <source>
        <dbReference type="Proteomes" id="UP000095023"/>
    </source>
</evidence>
<dbReference type="InterPro" id="IPR041095">
    <property type="entry name" value="EFG_II"/>
</dbReference>
<dbReference type="PANTHER" id="PTHR43261:SF1">
    <property type="entry name" value="RIBOSOME-RELEASING FACTOR 2, MITOCHONDRIAL"/>
    <property type="match status" value="1"/>
</dbReference>
<dbReference type="GO" id="GO:0032543">
    <property type="term" value="P:mitochondrial translation"/>
    <property type="evidence" value="ECO:0007669"/>
    <property type="project" value="TreeGrafter"/>
</dbReference>
<dbReference type="InterPro" id="IPR005225">
    <property type="entry name" value="Small_GTP-bd"/>
</dbReference>
<feature type="domain" description="Tr-type G" evidence="5">
    <location>
        <begin position="21"/>
        <end position="297"/>
    </location>
</feature>
<dbReference type="CDD" id="cd03713">
    <property type="entry name" value="EFG_mtEFG_C"/>
    <property type="match status" value="1"/>
</dbReference>
<dbReference type="InterPro" id="IPR035647">
    <property type="entry name" value="EFG_III/V"/>
</dbReference>
<organism evidence="6 7">
    <name type="scientific">Tortispora caseinolytica NRRL Y-17796</name>
    <dbReference type="NCBI Taxonomy" id="767744"/>
    <lineage>
        <taxon>Eukaryota</taxon>
        <taxon>Fungi</taxon>
        <taxon>Dikarya</taxon>
        <taxon>Ascomycota</taxon>
        <taxon>Saccharomycotina</taxon>
        <taxon>Trigonopsidomycetes</taxon>
        <taxon>Trigonopsidales</taxon>
        <taxon>Trigonopsidaceae</taxon>
        <taxon>Tortispora</taxon>
    </lineage>
</organism>
<evidence type="ECO:0000256" key="2">
    <source>
        <dbReference type="ARBA" id="ARBA00022917"/>
    </source>
</evidence>
<dbReference type="Pfam" id="PF00009">
    <property type="entry name" value="GTP_EFTU"/>
    <property type="match status" value="1"/>
</dbReference>
<keyword evidence="1" id="KW-0547">Nucleotide-binding</keyword>
<dbReference type="PROSITE" id="PS00301">
    <property type="entry name" value="G_TR_1"/>
    <property type="match status" value="1"/>
</dbReference>
<dbReference type="InterPro" id="IPR000640">
    <property type="entry name" value="EFG_V-like"/>
</dbReference>
<dbReference type="GO" id="GO:0005759">
    <property type="term" value="C:mitochondrial matrix"/>
    <property type="evidence" value="ECO:0007669"/>
    <property type="project" value="UniProtKB-ARBA"/>
</dbReference>
<dbReference type="InterPro" id="IPR009000">
    <property type="entry name" value="Transl_B-barrel_sf"/>
</dbReference>
<dbReference type="CDD" id="cd01886">
    <property type="entry name" value="EF-G"/>
    <property type="match status" value="1"/>
</dbReference>
<dbReference type="Gene3D" id="3.30.230.10">
    <property type="match status" value="1"/>
</dbReference>
<keyword evidence="7" id="KW-1185">Reference proteome</keyword>